<dbReference type="InterPro" id="IPR012349">
    <property type="entry name" value="Split_barrel_FMN-bd"/>
</dbReference>
<name>A0A9P6G8I9_9PLEO</name>
<reference evidence="5" key="1">
    <citation type="journal article" date="2020" name="Mol. Plant Microbe Interact.">
        <title>Genome Sequence of the Biocontrol Agent Coniothyrium minitans strain Conio (IMI 134523).</title>
        <authorList>
            <person name="Patel D."/>
            <person name="Shittu T.A."/>
            <person name="Baroncelli R."/>
            <person name="Muthumeenakshi S."/>
            <person name="Osborne T.H."/>
            <person name="Janganan T.K."/>
            <person name="Sreenivasaprasad S."/>
        </authorList>
    </citation>
    <scope>NUCLEOTIDE SEQUENCE</scope>
    <source>
        <strain evidence="5">Conio</strain>
    </source>
</reference>
<dbReference type="AlphaFoldDB" id="A0A9P6G8I9"/>
<comment type="caution">
    <text evidence="5">The sequence shown here is derived from an EMBL/GenBank/DDBJ whole genome shotgun (WGS) entry which is preliminary data.</text>
</comment>
<dbReference type="GO" id="GO:0010181">
    <property type="term" value="F:FMN binding"/>
    <property type="evidence" value="ECO:0007669"/>
    <property type="project" value="InterPro"/>
</dbReference>
<organism evidence="5 6">
    <name type="scientific">Paraphaeosphaeria minitans</name>
    <dbReference type="NCBI Taxonomy" id="565426"/>
    <lineage>
        <taxon>Eukaryota</taxon>
        <taxon>Fungi</taxon>
        <taxon>Dikarya</taxon>
        <taxon>Ascomycota</taxon>
        <taxon>Pezizomycotina</taxon>
        <taxon>Dothideomycetes</taxon>
        <taxon>Pleosporomycetidae</taxon>
        <taxon>Pleosporales</taxon>
        <taxon>Massarineae</taxon>
        <taxon>Didymosphaeriaceae</taxon>
        <taxon>Paraphaeosphaeria</taxon>
    </lineage>
</organism>
<evidence type="ECO:0000259" key="4">
    <source>
        <dbReference type="Pfam" id="PF01613"/>
    </source>
</evidence>
<dbReference type="SUPFAM" id="SSF50475">
    <property type="entry name" value="FMN-binding split barrel"/>
    <property type="match status" value="1"/>
</dbReference>
<sequence length="241" mass="26907">MIDTHSIITPAIMYWGTPVTMITTENEEGTANIGPISSAWWLGHRCVLGLASMSQTTINLLRTHQCVINLPSDDMARYINPIAKTTGALDVPPVKQALGYEHCNDKFRLSGLTLRASDLVQPPRIAECPVQMEAELMSSLELMQDLLDRKGVLLAIEVKILRTHVRNDLRLAHHANRIDPDRWRPLIMSFQEFYGLAPAKVTESKLATINEDKYRVLTRSDVIKQGGDMDRVDSGEAACTN</sequence>
<dbReference type="InterPro" id="IPR052174">
    <property type="entry name" value="Flavoredoxin"/>
</dbReference>
<proteinExistence type="inferred from homology"/>
<dbReference type="OrthoDB" id="10250990at2759"/>
<evidence type="ECO:0000256" key="2">
    <source>
        <dbReference type="ARBA" id="ARBA00022630"/>
    </source>
</evidence>
<evidence type="ECO:0000313" key="6">
    <source>
        <dbReference type="Proteomes" id="UP000756921"/>
    </source>
</evidence>
<dbReference type="PANTHER" id="PTHR43567">
    <property type="entry name" value="FLAVOREDOXIN-RELATED-RELATED"/>
    <property type="match status" value="1"/>
</dbReference>
<feature type="domain" description="Flavin reductase like" evidence="4">
    <location>
        <begin position="16"/>
        <end position="168"/>
    </location>
</feature>
<protein>
    <recommendedName>
        <fullName evidence="4">Flavin reductase like domain-containing protein</fullName>
    </recommendedName>
</protein>
<keyword evidence="2" id="KW-0285">Flavoprotein</keyword>
<evidence type="ECO:0000256" key="1">
    <source>
        <dbReference type="ARBA" id="ARBA00001917"/>
    </source>
</evidence>
<dbReference type="Proteomes" id="UP000756921">
    <property type="component" value="Unassembled WGS sequence"/>
</dbReference>
<keyword evidence="6" id="KW-1185">Reference proteome</keyword>
<evidence type="ECO:0000313" key="5">
    <source>
        <dbReference type="EMBL" id="KAF9731072.1"/>
    </source>
</evidence>
<dbReference type="InterPro" id="IPR002563">
    <property type="entry name" value="Flavin_Rdtase-like_dom"/>
</dbReference>
<comment type="similarity">
    <text evidence="3">Belongs to the flavoredoxin family.</text>
</comment>
<gene>
    <name evidence="5" type="ORF">PMIN01_11031</name>
</gene>
<evidence type="ECO:0000256" key="3">
    <source>
        <dbReference type="ARBA" id="ARBA00038054"/>
    </source>
</evidence>
<dbReference type="EMBL" id="WJXW01000013">
    <property type="protein sequence ID" value="KAF9731072.1"/>
    <property type="molecule type" value="Genomic_DNA"/>
</dbReference>
<dbReference type="Pfam" id="PF01613">
    <property type="entry name" value="Flavin_Reduct"/>
    <property type="match status" value="1"/>
</dbReference>
<dbReference type="Gene3D" id="2.30.110.10">
    <property type="entry name" value="Electron Transport, Fmn-binding Protein, Chain A"/>
    <property type="match status" value="1"/>
</dbReference>
<accession>A0A9P6G8I9</accession>
<dbReference type="PANTHER" id="PTHR43567:SF1">
    <property type="entry name" value="FLAVOREDOXIN"/>
    <property type="match status" value="1"/>
</dbReference>
<comment type="cofactor">
    <cofactor evidence="1">
        <name>FMN</name>
        <dbReference type="ChEBI" id="CHEBI:58210"/>
    </cofactor>
</comment>